<evidence type="ECO:0000256" key="2">
    <source>
        <dbReference type="ARBA" id="ARBA00009431"/>
    </source>
</evidence>
<gene>
    <name evidence="11" type="ORF">M0R45_036830</name>
</gene>
<dbReference type="InterPro" id="IPR001563">
    <property type="entry name" value="Peptidase_S10"/>
</dbReference>
<dbReference type="PANTHER" id="PTHR11802">
    <property type="entry name" value="SERINE PROTEASE FAMILY S10 SERINE CARBOXYPEPTIDASE"/>
    <property type="match status" value="1"/>
</dbReference>
<accession>A0AAW1VXH9</accession>
<keyword evidence="3" id="KW-0964">Secreted</keyword>
<evidence type="ECO:0000256" key="3">
    <source>
        <dbReference type="ARBA" id="ARBA00022525"/>
    </source>
</evidence>
<dbReference type="AlphaFoldDB" id="A0AAW1VXH9"/>
<sequence>MNILKPCLILLSSFIILSCFFIAQIHGSKQSQALSRLYKSKLNSESAGIDTKPFEAILHANATNIHPQEGLKEKDRIKSLPGQPKVKFNQYGGYVTVDKKAGRALFYYFAEADNQRDKDSLPLLLWLNGGPGCSSLAYGAMLELGPFRIHSDGKTLYRNRFSWNYAANVLFLESPAGVGFSYSNRTSDYDKSGDRRTAADNYVFLVNWLERFPEYKGREFYISGESYAGHYVPQLAHTILYHNKKAKKTIINLKGIIIGNAVINDETDTRGMYDYLSSHALISDETANQIRKYCDFSPNATTQPKECNDATDASDKATYFLDIYNIYAPVCASSNLTIQPKKASILKFDPCSDYYAIGYFNRPDVQEALHANVTKLTHNWQPCSDVITAWEDSSSTVLPLLHEFMDNGLRVWIFSGDIDGRVPVTSTKYSIEKMNLPIKTEWHAWFLSGQVGGFTQVYKGDITFATVREAGHQVPSYQPARALSLIKHFLDGTPLPDTTRHII</sequence>
<comment type="similarity">
    <text evidence="2 10">Belongs to the peptidase S10 family.</text>
</comment>
<dbReference type="GO" id="GO:0006508">
    <property type="term" value="P:proteolysis"/>
    <property type="evidence" value="ECO:0007669"/>
    <property type="project" value="UniProtKB-KW"/>
</dbReference>
<evidence type="ECO:0000256" key="4">
    <source>
        <dbReference type="ARBA" id="ARBA00022645"/>
    </source>
</evidence>
<keyword evidence="12" id="KW-1185">Reference proteome</keyword>
<protein>
    <recommendedName>
        <fullName evidence="10">Carboxypeptidase</fullName>
        <ecNumber evidence="10">3.4.16.-</ecNumber>
    </recommendedName>
</protein>
<dbReference type="Gene3D" id="3.40.50.1820">
    <property type="entry name" value="alpha/beta hydrolase"/>
    <property type="match status" value="1"/>
</dbReference>
<dbReference type="Pfam" id="PF00450">
    <property type="entry name" value="Peptidase_S10"/>
    <property type="match status" value="1"/>
</dbReference>
<dbReference type="EMBL" id="JBEDUW010000007">
    <property type="protein sequence ID" value="KAK9913003.1"/>
    <property type="molecule type" value="Genomic_DNA"/>
</dbReference>
<keyword evidence="5 10" id="KW-0645">Protease</keyword>
<keyword evidence="9" id="KW-0325">Glycoprotein</keyword>
<evidence type="ECO:0000256" key="6">
    <source>
        <dbReference type="ARBA" id="ARBA00022729"/>
    </source>
</evidence>
<dbReference type="Gene3D" id="3.40.50.11320">
    <property type="match status" value="1"/>
</dbReference>
<keyword evidence="6 10" id="KW-0732">Signal</keyword>
<dbReference type="FunFam" id="3.40.50.1820:FF:000030">
    <property type="entry name" value="Carboxypeptidase"/>
    <property type="match status" value="1"/>
</dbReference>
<dbReference type="EC" id="3.4.16.-" evidence="10"/>
<dbReference type="Proteomes" id="UP001457282">
    <property type="component" value="Unassembled WGS sequence"/>
</dbReference>
<keyword evidence="7 10" id="KW-0378">Hydrolase</keyword>
<evidence type="ECO:0000313" key="11">
    <source>
        <dbReference type="EMBL" id="KAK9913003.1"/>
    </source>
</evidence>
<dbReference type="PRINTS" id="PR00724">
    <property type="entry name" value="CRBOXYPTASEC"/>
</dbReference>
<evidence type="ECO:0000256" key="8">
    <source>
        <dbReference type="ARBA" id="ARBA00023157"/>
    </source>
</evidence>
<feature type="chain" id="PRO_5043096593" description="Carboxypeptidase" evidence="10">
    <location>
        <begin position="28"/>
        <end position="503"/>
    </location>
</feature>
<dbReference type="PROSITE" id="PS51257">
    <property type="entry name" value="PROKAR_LIPOPROTEIN"/>
    <property type="match status" value="1"/>
</dbReference>
<keyword evidence="4 10" id="KW-0121">Carboxypeptidase</keyword>
<evidence type="ECO:0000256" key="9">
    <source>
        <dbReference type="ARBA" id="ARBA00023180"/>
    </source>
</evidence>
<evidence type="ECO:0000256" key="10">
    <source>
        <dbReference type="RuleBase" id="RU361156"/>
    </source>
</evidence>
<dbReference type="SUPFAM" id="SSF53474">
    <property type="entry name" value="alpha/beta-Hydrolases"/>
    <property type="match status" value="1"/>
</dbReference>
<feature type="signal peptide" evidence="10">
    <location>
        <begin position="1"/>
        <end position="27"/>
    </location>
</feature>
<dbReference type="GO" id="GO:0004185">
    <property type="term" value="F:serine-type carboxypeptidase activity"/>
    <property type="evidence" value="ECO:0007669"/>
    <property type="project" value="UniProtKB-UniRule"/>
</dbReference>
<organism evidence="11 12">
    <name type="scientific">Rubus argutus</name>
    <name type="common">Southern blackberry</name>
    <dbReference type="NCBI Taxonomy" id="59490"/>
    <lineage>
        <taxon>Eukaryota</taxon>
        <taxon>Viridiplantae</taxon>
        <taxon>Streptophyta</taxon>
        <taxon>Embryophyta</taxon>
        <taxon>Tracheophyta</taxon>
        <taxon>Spermatophyta</taxon>
        <taxon>Magnoliopsida</taxon>
        <taxon>eudicotyledons</taxon>
        <taxon>Gunneridae</taxon>
        <taxon>Pentapetalae</taxon>
        <taxon>rosids</taxon>
        <taxon>fabids</taxon>
        <taxon>Rosales</taxon>
        <taxon>Rosaceae</taxon>
        <taxon>Rosoideae</taxon>
        <taxon>Rosoideae incertae sedis</taxon>
        <taxon>Rubus</taxon>
    </lineage>
</organism>
<evidence type="ECO:0000256" key="5">
    <source>
        <dbReference type="ARBA" id="ARBA00022670"/>
    </source>
</evidence>
<dbReference type="GO" id="GO:0005773">
    <property type="term" value="C:vacuole"/>
    <property type="evidence" value="ECO:0007669"/>
    <property type="project" value="TreeGrafter"/>
</dbReference>
<evidence type="ECO:0000256" key="1">
    <source>
        <dbReference type="ARBA" id="ARBA00004613"/>
    </source>
</evidence>
<proteinExistence type="inferred from homology"/>
<evidence type="ECO:0000313" key="12">
    <source>
        <dbReference type="Proteomes" id="UP001457282"/>
    </source>
</evidence>
<dbReference type="FunFam" id="3.40.50.12670:FF:000002">
    <property type="entry name" value="Carboxypeptidase"/>
    <property type="match status" value="1"/>
</dbReference>
<comment type="subcellular location">
    <subcellularLocation>
        <location evidence="1">Secreted</location>
    </subcellularLocation>
</comment>
<dbReference type="GO" id="GO:0005576">
    <property type="term" value="C:extracellular region"/>
    <property type="evidence" value="ECO:0007669"/>
    <property type="project" value="UniProtKB-SubCell"/>
</dbReference>
<keyword evidence="8" id="KW-1015">Disulfide bond</keyword>
<reference evidence="11 12" key="1">
    <citation type="journal article" date="2023" name="G3 (Bethesda)">
        <title>A chromosome-length genome assembly and annotation of blackberry (Rubus argutus, cv. 'Hillquist').</title>
        <authorList>
            <person name="Bruna T."/>
            <person name="Aryal R."/>
            <person name="Dudchenko O."/>
            <person name="Sargent D.J."/>
            <person name="Mead D."/>
            <person name="Buti M."/>
            <person name="Cavallini A."/>
            <person name="Hytonen T."/>
            <person name="Andres J."/>
            <person name="Pham M."/>
            <person name="Weisz D."/>
            <person name="Mascagni F."/>
            <person name="Usai G."/>
            <person name="Natali L."/>
            <person name="Bassil N."/>
            <person name="Fernandez G.E."/>
            <person name="Lomsadze A."/>
            <person name="Armour M."/>
            <person name="Olukolu B."/>
            <person name="Poorten T."/>
            <person name="Britton C."/>
            <person name="Davik J."/>
            <person name="Ashrafi H."/>
            <person name="Aiden E.L."/>
            <person name="Borodovsky M."/>
            <person name="Worthington M."/>
        </authorList>
    </citation>
    <scope>NUCLEOTIDE SEQUENCE [LARGE SCALE GENOMIC DNA]</scope>
    <source>
        <strain evidence="11">PI 553951</strain>
    </source>
</reference>
<dbReference type="PANTHER" id="PTHR11802:SF132">
    <property type="entry name" value="SERINE CARBOXYPEPTIDASE-LIKE 36-RELATED"/>
    <property type="match status" value="1"/>
</dbReference>
<evidence type="ECO:0000256" key="7">
    <source>
        <dbReference type="ARBA" id="ARBA00022801"/>
    </source>
</evidence>
<name>A0AAW1VXH9_RUBAR</name>
<dbReference type="InterPro" id="IPR029058">
    <property type="entry name" value="AB_hydrolase_fold"/>
</dbReference>
<dbReference type="FunFam" id="3.40.50.11320:FF:000001">
    <property type="entry name" value="Carboxypeptidase"/>
    <property type="match status" value="1"/>
</dbReference>
<dbReference type="InterPro" id="IPR018202">
    <property type="entry name" value="Ser_caboxypep_ser_AS"/>
</dbReference>
<dbReference type="PROSITE" id="PS00131">
    <property type="entry name" value="CARBOXYPEPT_SER_SER"/>
    <property type="match status" value="1"/>
</dbReference>
<comment type="caution">
    <text evidence="11">The sequence shown here is derived from an EMBL/GenBank/DDBJ whole genome shotgun (WGS) entry which is preliminary data.</text>
</comment>
<dbReference type="Gene3D" id="6.10.250.940">
    <property type="match status" value="1"/>
</dbReference>